<dbReference type="GO" id="GO:0005634">
    <property type="term" value="C:nucleus"/>
    <property type="evidence" value="ECO:0007669"/>
    <property type="project" value="TreeGrafter"/>
</dbReference>
<sequence length="605" mass="68913">MLNCTTLFLRLRNFGKLASRFPPPLIREYLALNTRESKFAKLPGERNPPRGMETPVALEHEDQIDNILDEPFVMLRQIKDTIHGYIPISATLTRFIDTEHFQRLRYIKQLGTTHFVWPGASHSRFEHCLGVAFLARCMATHFKLSQPDLKITERDVTCVEIAGLCHDLGHGPWSHVFDGLIVPKILPGSTWTHELGSEMMFDSLVKENEIPISQRDQTFIKALIAGDHSRTPEEKPFLFDIVANKRNGLDVDKFDYIQRDSHMIADSINVSPVRIINSARVLDDQICYDIKDANNIYDICAARFKLHKSIYNHRTAKGVEYMIVDALISAEGVLKLAERIFDPKKYLYLTDDIMREIESSERPELAEARAIFKRIRKRDLYKWVDYKVIDWPHREYFRLNVTSKAIVDAANALNPAGEGSSALEEDDVRVDFPVMHYGMKEKNPLDFVRFYSKRTPNESSKAERGVYSNLMPQYFAEHVLRIYTKKTDHFGLVQAGYRAVLASLQKKYPDLDVGMPVFTSDQLAPTPPATEAPTTPKAHSRTTSYTALGGGSGTTPFSNNSFTTVPQTFVPGSPSRTTKRAKGIKRTRDDEEDGPRSDKVVKKRK</sequence>
<reference evidence="3 4" key="1">
    <citation type="submission" date="2014-04" db="EMBL/GenBank/DDBJ databases">
        <authorList>
            <consortium name="DOE Joint Genome Institute"/>
            <person name="Kuo A."/>
            <person name="Gay G."/>
            <person name="Dore J."/>
            <person name="Kohler A."/>
            <person name="Nagy L.G."/>
            <person name="Floudas D."/>
            <person name="Copeland A."/>
            <person name="Barry K.W."/>
            <person name="Cichocki N."/>
            <person name="Veneault-Fourrey C."/>
            <person name="LaButti K."/>
            <person name="Lindquist E.A."/>
            <person name="Lipzen A."/>
            <person name="Lundell T."/>
            <person name="Morin E."/>
            <person name="Murat C."/>
            <person name="Sun H."/>
            <person name="Tunlid A."/>
            <person name="Henrissat B."/>
            <person name="Grigoriev I.V."/>
            <person name="Hibbett D.S."/>
            <person name="Martin F."/>
            <person name="Nordberg H.P."/>
            <person name="Cantor M.N."/>
            <person name="Hua S.X."/>
        </authorList>
    </citation>
    <scope>NUCLEOTIDE SEQUENCE [LARGE SCALE GENOMIC DNA]</scope>
    <source>
        <strain evidence="4">h7</strain>
    </source>
</reference>
<name>A0A0C3C9P1_HEBCY</name>
<dbReference type="CDD" id="cd00077">
    <property type="entry name" value="HDc"/>
    <property type="match status" value="1"/>
</dbReference>
<evidence type="ECO:0000313" key="4">
    <source>
        <dbReference type="Proteomes" id="UP000053424"/>
    </source>
</evidence>
<dbReference type="HOGENOM" id="CLU_026821_1_3_1"/>
<dbReference type="PROSITE" id="PS51831">
    <property type="entry name" value="HD"/>
    <property type="match status" value="1"/>
</dbReference>
<dbReference type="Gene3D" id="1.10.3210.10">
    <property type="entry name" value="Hypothetical protein af1432"/>
    <property type="match status" value="1"/>
</dbReference>
<proteinExistence type="predicted"/>
<dbReference type="AlphaFoldDB" id="A0A0C3C9P1"/>
<dbReference type="GO" id="GO:0008832">
    <property type="term" value="F:dGTPase activity"/>
    <property type="evidence" value="ECO:0007669"/>
    <property type="project" value="TreeGrafter"/>
</dbReference>
<dbReference type="Gene3D" id="3.30.70.2760">
    <property type="match status" value="1"/>
</dbReference>
<dbReference type="Proteomes" id="UP000053424">
    <property type="component" value="Unassembled WGS sequence"/>
</dbReference>
<keyword evidence="4" id="KW-1185">Reference proteome</keyword>
<dbReference type="Pfam" id="PF01966">
    <property type="entry name" value="HD"/>
    <property type="match status" value="1"/>
</dbReference>
<dbReference type="InterPro" id="IPR006674">
    <property type="entry name" value="HD_domain"/>
</dbReference>
<reference evidence="4" key="2">
    <citation type="submission" date="2015-01" db="EMBL/GenBank/DDBJ databases">
        <title>Evolutionary Origins and Diversification of the Mycorrhizal Mutualists.</title>
        <authorList>
            <consortium name="DOE Joint Genome Institute"/>
            <consortium name="Mycorrhizal Genomics Consortium"/>
            <person name="Kohler A."/>
            <person name="Kuo A."/>
            <person name="Nagy L.G."/>
            <person name="Floudas D."/>
            <person name="Copeland A."/>
            <person name="Barry K.W."/>
            <person name="Cichocki N."/>
            <person name="Veneault-Fourrey C."/>
            <person name="LaButti K."/>
            <person name="Lindquist E.A."/>
            <person name="Lipzen A."/>
            <person name="Lundell T."/>
            <person name="Morin E."/>
            <person name="Murat C."/>
            <person name="Riley R."/>
            <person name="Ohm R."/>
            <person name="Sun H."/>
            <person name="Tunlid A."/>
            <person name="Henrissat B."/>
            <person name="Grigoriev I.V."/>
            <person name="Hibbett D.S."/>
            <person name="Martin F."/>
        </authorList>
    </citation>
    <scope>NUCLEOTIDE SEQUENCE [LARGE SCALE GENOMIC DNA]</scope>
    <source>
        <strain evidence="4">h7</strain>
    </source>
</reference>
<dbReference type="InterPro" id="IPR003607">
    <property type="entry name" value="HD/PDEase_dom"/>
</dbReference>
<dbReference type="OrthoDB" id="9991235at2759"/>
<dbReference type="GO" id="GO:0006203">
    <property type="term" value="P:dGTP catabolic process"/>
    <property type="evidence" value="ECO:0007669"/>
    <property type="project" value="TreeGrafter"/>
</dbReference>
<dbReference type="InterPro" id="IPR045509">
    <property type="entry name" value="HD_assoc_2"/>
</dbReference>
<feature type="compositionally biased region" description="Polar residues" evidence="1">
    <location>
        <begin position="554"/>
        <end position="567"/>
    </location>
</feature>
<organism evidence="3 4">
    <name type="scientific">Hebeloma cylindrosporum</name>
    <dbReference type="NCBI Taxonomy" id="76867"/>
    <lineage>
        <taxon>Eukaryota</taxon>
        <taxon>Fungi</taxon>
        <taxon>Dikarya</taxon>
        <taxon>Basidiomycota</taxon>
        <taxon>Agaricomycotina</taxon>
        <taxon>Agaricomycetes</taxon>
        <taxon>Agaricomycetidae</taxon>
        <taxon>Agaricales</taxon>
        <taxon>Agaricineae</taxon>
        <taxon>Hymenogastraceae</taxon>
        <taxon>Hebeloma</taxon>
    </lineage>
</organism>
<feature type="domain" description="HD" evidence="2">
    <location>
        <begin position="124"/>
        <end position="257"/>
    </location>
</feature>
<dbReference type="EMBL" id="KN831783">
    <property type="protein sequence ID" value="KIM40306.1"/>
    <property type="molecule type" value="Genomic_DNA"/>
</dbReference>
<dbReference type="SUPFAM" id="SSF109604">
    <property type="entry name" value="HD-domain/PDEase-like"/>
    <property type="match status" value="1"/>
</dbReference>
<protein>
    <recommendedName>
        <fullName evidence="2">HD domain-containing protein</fullName>
    </recommendedName>
</protein>
<dbReference type="InterPro" id="IPR050135">
    <property type="entry name" value="dGTPase-like"/>
</dbReference>
<feature type="compositionally biased region" description="Basic and acidic residues" evidence="1">
    <location>
        <begin position="586"/>
        <end position="605"/>
    </location>
</feature>
<feature type="region of interest" description="Disordered" evidence="1">
    <location>
        <begin position="519"/>
        <end position="605"/>
    </location>
</feature>
<evidence type="ECO:0000256" key="1">
    <source>
        <dbReference type="SAM" id="MobiDB-lite"/>
    </source>
</evidence>
<dbReference type="PANTHER" id="PTHR11373">
    <property type="entry name" value="DEOXYNUCLEOSIDE TRIPHOSPHATE TRIPHOSPHOHYDROLASE"/>
    <property type="match status" value="1"/>
</dbReference>
<gene>
    <name evidence="3" type="ORF">M413DRAFT_446483</name>
</gene>
<dbReference type="PANTHER" id="PTHR11373:SF4">
    <property type="entry name" value="DEOXYNUCLEOSIDE TRIPHOSPHATE TRIPHOSPHOHYDROLASE SAMHD1"/>
    <property type="match status" value="1"/>
</dbReference>
<accession>A0A0C3C9P1</accession>
<evidence type="ECO:0000259" key="2">
    <source>
        <dbReference type="PROSITE" id="PS51831"/>
    </source>
</evidence>
<dbReference type="STRING" id="686832.A0A0C3C9P1"/>
<evidence type="ECO:0000313" key="3">
    <source>
        <dbReference type="EMBL" id="KIM40306.1"/>
    </source>
</evidence>
<dbReference type="Pfam" id="PF19276">
    <property type="entry name" value="HD_assoc_2"/>
    <property type="match status" value="1"/>
</dbReference>
<dbReference type="SMART" id="SM00471">
    <property type="entry name" value="HDc"/>
    <property type="match status" value="1"/>
</dbReference>